<dbReference type="EMBL" id="UINC01062868">
    <property type="protein sequence ID" value="SVB89895.1"/>
    <property type="molecule type" value="Genomic_DNA"/>
</dbReference>
<feature type="non-terminal residue" evidence="1">
    <location>
        <position position="56"/>
    </location>
</feature>
<dbReference type="AlphaFoldDB" id="A0A382HS35"/>
<evidence type="ECO:0000313" key="1">
    <source>
        <dbReference type="EMBL" id="SVB89895.1"/>
    </source>
</evidence>
<name>A0A382HS35_9ZZZZ</name>
<organism evidence="1">
    <name type="scientific">marine metagenome</name>
    <dbReference type="NCBI Taxonomy" id="408172"/>
    <lineage>
        <taxon>unclassified sequences</taxon>
        <taxon>metagenomes</taxon>
        <taxon>ecological metagenomes</taxon>
    </lineage>
</organism>
<reference evidence="1" key="1">
    <citation type="submission" date="2018-05" db="EMBL/GenBank/DDBJ databases">
        <authorList>
            <person name="Lanie J.A."/>
            <person name="Ng W.-L."/>
            <person name="Kazmierczak K.M."/>
            <person name="Andrzejewski T.M."/>
            <person name="Davidsen T.M."/>
            <person name="Wayne K.J."/>
            <person name="Tettelin H."/>
            <person name="Glass J.I."/>
            <person name="Rusch D."/>
            <person name="Podicherti R."/>
            <person name="Tsui H.-C.T."/>
            <person name="Winkler M.E."/>
        </authorList>
    </citation>
    <scope>NUCLEOTIDE SEQUENCE</scope>
</reference>
<gene>
    <name evidence="1" type="ORF">METZ01_LOCUS242749</name>
</gene>
<protein>
    <submittedName>
        <fullName evidence="1">Uncharacterized protein</fullName>
    </submittedName>
</protein>
<sequence>MKRNHILMLGCRRAAWSLVAGLALATGLAKAEPTEKDSAEFEVNNSASQIFDGDAL</sequence>
<accession>A0A382HS35</accession>
<proteinExistence type="predicted"/>